<keyword evidence="2" id="KW-1185">Reference proteome</keyword>
<accession>X0B0U7</accession>
<dbReference type="Proteomes" id="UP000030663">
    <property type="component" value="Unassembled WGS sequence"/>
</dbReference>
<gene>
    <name evidence="1" type="ORF">FOQG_19524</name>
</gene>
<sequence>MTGSTGDEVGATNEGNCGEGYIVEACVLAIVEDGQTVQNIMLSRP</sequence>
<proteinExistence type="predicted"/>
<dbReference type="HOGENOM" id="CLU_217718_0_0_1"/>
<organism evidence="1 2">
    <name type="scientific">Fusarium oxysporum f. sp. raphani 54005</name>
    <dbReference type="NCBI Taxonomy" id="1089458"/>
    <lineage>
        <taxon>Eukaryota</taxon>
        <taxon>Fungi</taxon>
        <taxon>Dikarya</taxon>
        <taxon>Ascomycota</taxon>
        <taxon>Pezizomycotina</taxon>
        <taxon>Sordariomycetes</taxon>
        <taxon>Hypocreomycetidae</taxon>
        <taxon>Hypocreales</taxon>
        <taxon>Nectriaceae</taxon>
        <taxon>Fusarium</taxon>
        <taxon>Fusarium oxysporum species complex</taxon>
    </lineage>
</organism>
<dbReference type="AlphaFoldDB" id="X0B0U7"/>
<evidence type="ECO:0000313" key="2">
    <source>
        <dbReference type="Proteomes" id="UP000030663"/>
    </source>
</evidence>
<reference evidence="1 2" key="1">
    <citation type="submission" date="2011-11" db="EMBL/GenBank/DDBJ databases">
        <title>The Genome Sequence of Fusarium oxysporum PHW815.</title>
        <authorList>
            <consortium name="The Broad Institute Genome Sequencing Platform"/>
            <person name="Ma L.-J."/>
            <person name="Gale L.R."/>
            <person name="Schwartz D.C."/>
            <person name="Zhou S."/>
            <person name="Corby-Kistler H."/>
            <person name="Young S.K."/>
            <person name="Zeng Q."/>
            <person name="Gargeya S."/>
            <person name="Fitzgerald M."/>
            <person name="Haas B."/>
            <person name="Abouelleil A."/>
            <person name="Alvarado L."/>
            <person name="Arachchi H.M."/>
            <person name="Berlin A."/>
            <person name="Brown A."/>
            <person name="Chapman S.B."/>
            <person name="Chen Z."/>
            <person name="Dunbar C."/>
            <person name="Freedman E."/>
            <person name="Gearin G."/>
            <person name="Goldberg J."/>
            <person name="Griggs A."/>
            <person name="Gujja S."/>
            <person name="Heiman D."/>
            <person name="Howarth C."/>
            <person name="Larson L."/>
            <person name="Lui A."/>
            <person name="MacDonald P.J.P."/>
            <person name="Montmayeur A."/>
            <person name="Murphy C."/>
            <person name="Neiman D."/>
            <person name="Pearson M."/>
            <person name="Priest M."/>
            <person name="Roberts A."/>
            <person name="Saif S."/>
            <person name="Shea T."/>
            <person name="Shenoy N."/>
            <person name="Sisk P."/>
            <person name="Stolte C."/>
            <person name="Sykes S."/>
            <person name="Wortman J."/>
            <person name="Nusbaum C."/>
            <person name="Birren B."/>
        </authorList>
    </citation>
    <scope>NUCLEOTIDE SEQUENCE [LARGE SCALE GENOMIC DNA]</scope>
    <source>
        <strain evidence="1 2">54005</strain>
    </source>
</reference>
<dbReference type="EMBL" id="KI979891">
    <property type="protein sequence ID" value="EXK75710.1"/>
    <property type="molecule type" value="Genomic_DNA"/>
</dbReference>
<name>X0B0U7_FUSOX</name>
<protein>
    <submittedName>
        <fullName evidence="1">Uncharacterized protein</fullName>
    </submittedName>
</protein>
<evidence type="ECO:0000313" key="1">
    <source>
        <dbReference type="EMBL" id="EXK75710.1"/>
    </source>
</evidence>